<dbReference type="PANTHER" id="PTHR43481">
    <property type="entry name" value="FRUCTOSE-1-PHOSPHATE PHOSPHATASE"/>
    <property type="match status" value="1"/>
</dbReference>
<keyword evidence="2" id="KW-0378">Hydrolase</keyword>
<dbReference type="EMBL" id="JAWZVU010000118">
    <property type="protein sequence ID" value="MDX7722226.1"/>
    <property type="molecule type" value="Genomic_DNA"/>
</dbReference>
<dbReference type="SUPFAM" id="SSF56784">
    <property type="entry name" value="HAD-like"/>
    <property type="match status" value="1"/>
</dbReference>
<name>A0A443XUG8_AERCA</name>
<organism evidence="2 4">
    <name type="scientific">Aeromonas caviae</name>
    <name type="common">Aeromonas punctata</name>
    <dbReference type="NCBI Taxonomy" id="648"/>
    <lineage>
        <taxon>Bacteria</taxon>
        <taxon>Pseudomonadati</taxon>
        <taxon>Pseudomonadota</taxon>
        <taxon>Gammaproteobacteria</taxon>
        <taxon>Aeromonadales</taxon>
        <taxon>Aeromonadaceae</taxon>
        <taxon>Aeromonas</taxon>
    </lineage>
</organism>
<dbReference type="InterPro" id="IPR006439">
    <property type="entry name" value="HAD-SF_hydro_IA"/>
</dbReference>
<dbReference type="Gene3D" id="3.40.50.1000">
    <property type="entry name" value="HAD superfamily/HAD-like"/>
    <property type="match status" value="1"/>
</dbReference>
<dbReference type="InterPro" id="IPR023198">
    <property type="entry name" value="PGP-like_dom2"/>
</dbReference>
<dbReference type="SFLD" id="SFLDS00003">
    <property type="entry name" value="Haloacid_Dehalogenase"/>
    <property type="match status" value="1"/>
</dbReference>
<dbReference type="Proteomes" id="UP000886939">
    <property type="component" value="Unassembled WGS sequence"/>
</dbReference>
<dbReference type="InterPro" id="IPR051806">
    <property type="entry name" value="HAD-like_SPP"/>
</dbReference>
<dbReference type="Proteomes" id="UP001161704">
    <property type="component" value="Unassembled WGS sequence"/>
</dbReference>
<evidence type="ECO:0000313" key="3">
    <source>
        <dbReference type="EMBL" id="MDX7722226.1"/>
    </source>
</evidence>
<dbReference type="AlphaFoldDB" id="A0A443XUG8"/>
<dbReference type="GO" id="GO:0043136">
    <property type="term" value="F:sn-glycerol 3-phosphatase activity"/>
    <property type="evidence" value="ECO:0007669"/>
    <property type="project" value="TreeGrafter"/>
</dbReference>
<gene>
    <name evidence="1" type="ORF">KAM343_08610</name>
    <name evidence="2" type="ORF">N5I20_23355</name>
    <name evidence="3" type="ORF">SJS77_17490</name>
</gene>
<proteinExistence type="predicted"/>
<accession>A0A443XUG8</accession>
<dbReference type="InterPro" id="IPR023214">
    <property type="entry name" value="HAD_sf"/>
</dbReference>
<dbReference type="NCBIfam" id="TIGR01509">
    <property type="entry name" value="HAD-SF-IA-v3"/>
    <property type="match status" value="1"/>
</dbReference>
<dbReference type="PRINTS" id="PR00413">
    <property type="entry name" value="HADHALOGNASE"/>
</dbReference>
<dbReference type="PANTHER" id="PTHR43481:SF4">
    <property type="entry name" value="GLYCEROL-1-PHOSPHATE PHOSPHOHYDROLASE 1-RELATED"/>
    <property type="match status" value="1"/>
</dbReference>
<dbReference type="RefSeq" id="WP_101618269.1">
    <property type="nucleotide sequence ID" value="NZ_BPNG01000006.1"/>
</dbReference>
<evidence type="ECO:0000313" key="2">
    <source>
        <dbReference type="EMBL" id="MDH1507978.1"/>
    </source>
</evidence>
<reference evidence="2" key="2">
    <citation type="submission" date="2022-09" db="EMBL/GenBank/DDBJ databases">
        <title>Intensive care unit water sources are persistently colonized with multi-drug resistant bacteria and are the site of extensive horizontal gene transfer of antibiotic resistance genes.</title>
        <authorList>
            <person name="Diorio-Toth L."/>
        </authorList>
    </citation>
    <scope>NUCLEOTIDE SEQUENCE</scope>
    <source>
        <strain evidence="2">GD03710</strain>
    </source>
</reference>
<dbReference type="EMBL" id="JAOCIZ010000200">
    <property type="protein sequence ID" value="MDH1507978.1"/>
    <property type="molecule type" value="Genomic_DNA"/>
</dbReference>
<reference evidence="3" key="3">
    <citation type="submission" date="2023-11" db="EMBL/GenBank/DDBJ databases">
        <title>WGS of Aeromonas in Northern Israel.</title>
        <authorList>
            <person name="Hershko Y."/>
        </authorList>
    </citation>
    <scope>NUCLEOTIDE SEQUENCE</scope>
    <source>
        <strain evidence="3">77416</strain>
    </source>
</reference>
<sequence>MQKRIYFKGCLFDLDGTLVDSTSAVNRAWTMLAKRNQLNVEYVLSVIHGRPASESINELLSGKTQEHIDAEIVWLQNEETKDTDGVVPIDGAIDLLNMLDGFGIPWAIVTSGTIPVAEARLKASGIRQPDIFITAERITYGKPNPEPYLLGANELGLDIRDCIVFEDAPAGIKAGLAANSCATIGILSHAMPEDLLNVECIKNYRQIDIHQGSGCSILKINAK</sequence>
<dbReference type="EMBL" id="BPNI01000009">
    <property type="protein sequence ID" value="GJA40065.1"/>
    <property type="molecule type" value="Genomic_DNA"/>
</dbReference>
<evidence type="ECO:0000313" key="1">
    <source>
        <dbReference type="EMBL" id="GJA40065.1"/>
    </source>
</evidence>
<dbReference type="SFLD" id="SFLDG01129">
    <property type="entry name" value="C1.5:_HAD__Beta-PGM__Phosphata"/>
    <property type="match status" value="1"/>
</dbReference>
<dbReference type="Proteomes" id="UP001277183">
    <property type="component" value="Unassembled WGS sequence"/>
</dbReference>
<dbReference type="GO" id="GO:0050308">
    <property type="term" value="F:sugar-phosphatase activity"/>
    <property type="evidence" value="ECO:0007669"/>
    <property type="project" value="TreeGrafter"/>
</dbReference>
<reference evidence="1" key="1">
    <citation type="submission" date="2021-07" db="EMBL/GenBank/DDBJ databases">
        <title>Draft genome sequence of carbapenem-resistant Aeromonas spp. in Japan.</title>
        <authorList>
            <person name="Maehana S."/>
            <person name="Suzuki M."/>
            <person name="Kitasato H."/>
        </authorList>
    </citation>
    <scope>NUCLEOTIDE SEQUENCE</scope>
    <source>
        <strain evidence="1">KAM343</strain>
    </source>
</reference>
<dbReference type="Pfam" id="PF00702">
    <property type="entry name" value="Hydrolase"/>
    <property type="match status" value="1"/>
</dbReference>
<protein>
    <submittedName>
        <fullName evidence="2">HAD-IA family hydrolase</fullName>
    </submittedName>
    <submittedName>
        <fullName evidence="1">Sugar phosphatase</fullName>
    </submittedName>
</protein>
<dbReference type="Gene3D" id="1.10.150.240">
    <property type="entry name" value="Putative phosphatase, domain 2"/>
    <property type="match status" value="1"/>
</dbReference>
<dbReference type="CDD" id="cd07527">
    <property type="entry name" value="HAD_ScGPP-like"/>
    <property type="match status" value="1"/>
</dbReference>
<comment type="caution">
    <text evidence="2">The sequence shown here is derived from an EMBL/GenBank/DDBJ whole genome shotgun (WGS) entry which is preliminary data.</text>
</comment>
<dbReference type="InterPro" id="IPR036412">
    <property type="entry name" value="HAD-like_sf"/>
</dbReference>
<evidence type="ECO:0000313" key="4">
    <source>
        <dbReference type="Proteomes" id="UP001161704"/>
    </source>
</evidence>